<dbReference type="NCBIfam" id="TIGR02095">
    <property type="entry name" value="glgA"/>
    <property type="match status" value="1"/>
</dbReference>
<evidence type="ECO:0000259" key="10">
    <source>
        <dbReference type="Pfam" id="PF08323"/>
    </source>
</evidence>
<dbReference type="EC" id="2.4.1.21" evidence="8"/>
<dbReference type="UniPathway" id="UPA00164"/>
<keyword evidence="6 8" id="KW-0808">Transferase</keyword>
<keyword evidence="12" id="KW-1185">Reference proteome</keyword>
<evidence type="ECO:0000313" key="11">
    <source>
        <dbReference type="EMBL" id="PSJ39076.1"/>
    </source>
</evidence>
<dbReference type="EMBL" id="PXYI01000005">
    <property type="protein sequence ID" value="PSJ39076.1"/>
    <property type="molecule type" value="Genomic_DNA"/>
</dbReference>
<feature type="binding site" evidence="8">
    <location>
        <position position="18"/>
    </location>
    <ligand>
        <name>ADP-alpha-D-glucose</name>
        <dbReference type="ChEBI" id="CHEBI:57498"/>
    </ligand>
</feature>
<dbReference type="InterPro" id="IPR011835">
    <property type="entry name" value="GS/SS"/>
</dbReference>
<keyword evidence="5 8" id="KW-0328">Glycosyltransferase</keyword>
<dbReference type="GO" id="GO:0009011">
    <property type="term" value="F:alpha-1,4-glucan glucosyltransferase (ADP-glucose donor) activity"/>
    <property type="evidence" value="ECO:0007669"/>
    <property type="project" value="UniProtKB-UniRule"/>
</dbReference>
<dbReference type="GO" id="GO:0005978">
    <property type="term" value="P:glycogen biosynthetic process"/>
    <property type="evidence" value="ECO:0007669"/>
    <property type="project" value="UniProtKB-UniRule"/>
</dbReference>
<evidence type="ECO:0000256" key="3">
    <source>
        <dbReference type="ARBA" id="ARBA00004964"/>
    </source>
</evidence>
<gene>
    <name evidence="8" type="primary">glgA</name>
    <name evidence="11" type="ORF">C7I55_17440</name>
</gene>
<dbReference type="PANTHER" id="PTHR45825">
    <property type="entry name" value="GRANULE-BOUND STARCH SYNTHASE 1, CHLOROPLASTIC/AMYLOPLASTIC"/>
    <property type="match status" value="1"/>
</dbReference>
<feature type="domain" description="Glycosyl transferase family 1" evidence="9">
    <location>
        <begin position="295"/>
        <end position="440"/>
    </location>
</feature>
<evidence type="ECO:0000256" key="4">
    <source>
        <dbReference type="ARBA" id="ARBA00010281"/>
    </source>
</evidence>
<dbReference type="OrthoDB" id="9808590at2"/>
<keyword evidence="7 8" id="KW-0320">Glycogen biosynthesis</keyword>
<reference evidence="11 12" key="1">
    <citation type="submission" date="2018-03" db="EMBL/GenBank/DDBJ databases">
        <title>The draft genome of Sphingosinicella sp. GL-C-18.</title>
        <authorList>
            <person name="Liu L."/>
            <person name="Li L."/>
            <person name="Liang L."/>
            <person name="Zhang X."/>
            <person name="Wang T."/>
        </authorList>
    </citation>
    <scope>NUCLEOTIDE SEQUENCE [LARGE SCALE GENOMIC DNA]</scope>
    <source>
        <strain evidence="11 12">GL-C-18</strain>
    </source>
</reference>
<dbReference type="Pfam" id="PF00534">
    <property type="entry name" value="Glycos_transf_1"/>
    <property type="match status" value="1"/>
</dbReference>
<evidence type="ECO:0000256" key="5">
    <source>
        <dbReference type="ARBA" id="ARBA00022676"/>
    </source>
</evidence>
<evidence type="ECO:0000256" key="1">
    <source>
        <dbReference type="ARBA" id="ARBA00001478"/>
    </source>
</evidence>
<dbReference type="Gene3D" id="3.40.50.2000">
    <property type="entry name" value="Glycogen Phosphorylase B"/>
    <property type="match status" value="2"/>
</dbReference>
<dbReference type="InterPro" id="IPR001296">
    <property type="entry name" value="Glyco_trans_1"/>
</dbReference>
<dbReference type="GO" id="GO:0005829">
    <property type="term" value="C:cytosol"/>
    <property type="evidence" value="ECO:0007669"/>
    <property type="project" value="TreeGrafter"/>
</dbReference>
<dbReference type="CDD" id="cd03791">
    <property type="entry name" value="GT5_Glycogen_synthase_DULL1-like"/>
    <property type="match status" value="1"/>
</dbReference>
<feature type="domain" description="Starch synthase catalytic" evidence="10">
    <location>
        <begin position="5"/>
        <end position="238"/>
    </location>
</feature>
<dbReference type="Proteomes" id="UP000241167">
    <property type="component" value="Unassembled WGS sequence"/>
</dbReference>
<comment type="caution">
    <text evidence="11">The sequence shown here is derived from an EMBL/GenBank/DDBJ whole genome shotgun (WGS) entry which is preliminary data.</text>
</comment>
<comment type="pathway">
    <text evidence="3 8">Glycan biosynthesis; glycogen biosynthesis.</text>
</comment>
<organism evidence="11 12">
    <name type="scientific">Allosphingosinicella deserti</name>
    <dbReference type="NCBI Taxonomy" id="2116704"/>
    <lineage>
        <taxon>Bacteria</taxon>
        <taxon>Pseudomonadati</taxon>
        <taxon>Pseudomonadota</taxon>
        <taxon>Alphaproteobacteria</taxon>
        <taxon>Sphingomonadales</taxon>
        <taxon>Sphingomonadaceae</taxon>
        <taxon>Allosphingosinicella</taxon>
    </lineage>
</organism>
<name>A0A2P7QM88_9SPHN</name>
<evidence type="ECO:0000256" key="6">
    <source>
        <dbReference type="ARBA" id="ARBA00022679"/>
    </source>
</evidence>
<proteinExistence type="inferred from homology"/>
<dbReference type="RefSeq" id="WP_106514275.1">
    <property type="nucleotide sequence ID" value="NZ_PXYI01000005.1"/>
</dbReference>
<evidence type="ECO:0000256" key="7">
    <source>
        <dbReference type="ARBA" id="ARBA00023056"/>
    </source>
</evidence>
<dbReference type="PANTHER" id="PTHR45825:SF11">
    <property type="entry name" value="ALPHA AMYLASE DOMAIN-CONTAINING PROTEIN"/>
    <property type="match status" value="1"/>
</dbReference>
<dbReference type="NCBIfam" id="NF010699">
    <property type="entry name" value="PRK14099.1"/>
    <property type="match status" value="1"/>
</dbReference>
<dbReference type="GO" id="GO:0004373">
    <property type="term" value="F:alpha-1,4-glucan glucosyltransferase (UDP-glucose donor) activity"/>
    <property type="evidence" value="ECO:0007669"/>
    <property type="project" value="InterPro"/>
</dbReference>
<evidence type="ECO:0000313" key="12">
    <source>
        <dbReference type="Proteomes" id="UP000241167"/>
    </source>
</evidence>
<dbReference type="InterPro" id="IPR013534">
    <property type="entry name" value="Starch_synth_cat_dom"/>
</dbReference>
<evidence type="ECO:0000256" key="8">
    <source>
        <dbReference type="HAMAP-Rule" id="MF_00484"/>
    </source>
</evidence>
<comment type="function">
    <text evidence="2 8">Synthesizes alpha-1,4-glucan chains using ADP-glucose.</text>
</comment>
<dbReference type="NCBIfam" id="NF001899">
    <property type="entry name" value="PRK00654.1-2"/>
    <property type="match status" value="1"/>
</dbReference>
<comment type="catalytic activity">
    <reaction evidence="1 8">
        <text>[(1-&gt;4)-alpha-D-glucosyl](n) + ADP-alpha-D-glucose = [(1-&gt;4)-alpha-D-glucosyl](n+1) + ADP + H(+)</text>
        <dbReference type="Rhea" id="RHEA:18189"/>
        <dbReference type="Rhea" id="RHEA-COMP:9584"/>
        <dbReference type="Rhea" id="RHEA-COMP:9587"/>
        <dbReference type="ChEBI" id="CHEBI:15378"/>
        <dbReference type="ChEBI" id="CHEBI:15444"/>
        <dbReference type="ChEBI" id="CHEBI:57498"/>
        <dbReference type="ChEBI" id="CHEBI:456216"/>
        <dbReference type="EC" id="2.4.1.21"/>
    </reaction>
</comment>
<dbReference type="Pfam" id="PF08323">
    <property type="entry name" value="Glyco_transf_5"/>
    <property type="match status" value="1"/>
</dbReference>
<evidence type="ECO:0000256" key="2">
    <source>
        <dbReference type="ARBA" id="ARBA00002764"/>
    </source>
</evidence>
<evidence type="ECO:0000259" key="9">
    <source>
        <dbReference type="Pfam" id="PF00534"/>
    </source>
</evidence>
<dbReference type="HAMAP" id="MF_00484">
    <property type="entry name" value="Glycogen_synth"/>
    <property type="match status" value="1"/>
</dbReference>
<accession>A0A2P7QM88</accession>
<dbReference type="AlphaFoldDB" id="A0A2P7QM88"/>
<comment type="similarity">
    <text evidence="4 8">Belongs to the glycosyltransferase 1 family. Bacterial/plant glycogen synthase subfamily.</text>
</comment>
<sequence>MARLQVLSVASEVYPLIKTGGLADVAGALPAALAAEGISMRTLVPGYPAVTAALKRAQAVHAFDDLFGGPARLLAGKAAGLDLLVIDAPHLYARPGNPYLEPDGQDWPDNAFRFAGLARVAAALGRGLLPNYAPGVIHCHDWQAGLTPAYFAFGEGPSVPTVMTVHNLAFQGAFPADLLGALGLPPRAFTVDGVEYHGQIGFLKAGLQLADRITTVSPTYANEICSDEFGMGLQGLLRGRAERLQGILNGIDTDVWNPGADPLIAAPYSAADPGARAADKAALQAEMGLAGSPDTLLFAVISRLGWQKGLDLLLDALPLLIAEGAQLALLGSGDAALEAGFRAAADAHPGQIACRIGYDEGLAHRIQAGADALLVPSRFEPCGLTQLCALRYGAVPVVARVGGLADTVIDASPVALAAEAATGVMFSPVNQTMFEGALRRTAALYRQPEIWARLQRNGMATDVSWHGPAQDYARLYRSLIPAAAPARPRGRA</sequence>
<dbReference type="SUPFAM" id="SSF53756">
    <property type="entry name" value="UDP-Glycosyltransferase/glycogen phosphorylase"/>
    <property type="match status" value="1"/>
</dbReference>
<protein>
    <recommendedName>
        <fullName evidence="8">Glycogen synthase</fullName>
        <ecNumber evidence="8">2.4.1.21</ecNumber>
    </recommendedName>
    <alternativeName>
        <fullName evidence="8">Starch [bacterial glycogen] synthase</fullName>
    </alternativeName>
</protein>